<accession>A0AAD4R3D1</accession>
<dbReference type="EMBL" id="JAKKPZ010000045">
    <property type="protein sequence ID" value="KAI1706838.1"/>
    <property type="molecule type" value="Genomic_DNA"/>
</dbReference>
<evidence type="ECO:0000259" key="1">
    <source>
        <dbReference type="SMART" id="SM00233"/>
    </source>
</evidence>
<dbReference type="InterPro" id="IPR011993">
    <property type="entry name" value="PH-like_dom_sf"/>
</dbReference>
<dbReference type="Proteomes" id="UP001201812">
    <property type="component" value="Unassembled WGS sequence"/>
</dbReference>
<dbReference type="AlphaFoldDB" id="A0AAD4R3D1"/>
<feature type="domain" description="PH" evidence="1">
    <location>
        <begin position="142"/>
        <end position="255"/>
    </location>
</feature>
<protein>
    <recommendedName>
        <fullName evidence="1">PH domain-containing protein</fullName>
    </recommendedName>
</protein>
<organism evidence="2 3">
    <name type="scientific">Ditylenchus destructor</name>
    <dbReference type="NCBI Taxonomy" id="166010"/>
    <lineage>
        <taxon>Eukaryota</taxon>
        <taxon>Metazoa</taxon>
        <taxon>Ecdysozoa</taxon>
        <taxon>Nematoda</taxon>
        <taxon>Chromadorea</taxon>
        <taxon>Rhabditida</taxon>
        <taxon>Tylenchina</taxon>
        <taxon>Tylenchomorpha</taxon>
        <taxon>Sphaerularioidea</taxon>
        <taxon>Anguinidae</taxon>
        <taxon>Anguininae</taxon>
        <taxon>Ditylenchus</taxon>
    </lineage>
</organism>
<sequence length="396" mass="47016">MESSRDTSAVILFIKRQTAIIHLTLGRKYVTERIFLLFSADSDFESPQAGQVCAPNVICKNGRLLSYITATQAKFLVDQGIEKLNALQLTDPSDVCKHQPEYQFQEKMTFRDLIDCCTIFFPFRNQFEQVVDVLFERYVQQVVKKGFLMCRRMQRQNSCLCRKRTPLFSHWKSYWCVLLPGNICLWPLDKAEKSSKKHRKRLLVDRMAEIEIGSFERDRFVWQIKTPKWCYQFAHFDGLQRQLWISDLELVVNNSHRADLAEYDRQNSKFYPKNQRKNWQRARSSSSKILLESENLRLMDLLEVERKALYDEELVRQLATRMLDEEAERSDGFRRTIQFLSEELEYERSHRLFLEKRLYEAVEIAEKAAIDEPIYESTNPIERRPLDYLIISTQSV</sequence>
<evidence type="ECO:0000313" key="2">
    <source>
        <dbReference type="EMBL" id="KAI1706838.1"/>
    </source>
</evidence>
<gene>
    <name evidence="2" type="ORF">DdX_12832</name>
</gene>
<dbReference type="SMART" id="SM00233">
    <property type="entry name" value="PH"/>
    <property type="match status" value="1"/>
</dbReference>
<comment type="caution">
    <text evidence="2">The sequence shown here is derived from an EMBL/GenBank/DDBJ whole genome shotgun (WGS) entry which is preliminary data.</text>
</comment>
<reference evidence="2" key="1">
    <citation type="submission" date="2022-01" db="EMBL/GenBank/DDBJ databases">
        <title>Genome Sequence Resource for Two Populations of Ditylenchus destructor, the Migratory Endoparasitic Phytonematode.</title>
        <authorList>
            <person name="Zhang H."/>
            <person name="Lin R."/>
            <person name="Xie B."/>
        </authorList>
    </citation>
    <scope>NUCLEOTIDE SEQUENCE</scope>
    <source>
        <strain evidence="2">BazhouSP</strain>
    </source>
</reference>
<proteinExistence type="predicted"/>
<dbReference type="InterPro" id="IPR001849">
    <property type="entry name" value="PH_domain"/>
</dbReference>
<dbReference type="SUPFAM" id="SSF50729">
    <property type="entry name" value="PH domain-like"/>
    <property type="match status" value="1"/>
</dbReference>
<keyword evidence="3" id="KW-1185">Reference proteome</keyword>
<dbReference type="Gene3D" id="2.30.29.30">
    <property type="entry name" value="Pleckstrin-homology domain (PH domain)/Phosphotyrosine-binding domain (PTB)"/>
    <property type="match status" value="1"/>
</dbReference>
<name>A0AAD4R3D1_9BILA</name>
<evidence type="ECO:0000313" key="3">
    <source>
        <dbReference type="Proteomes" id="UP001201812"/>
    </source>
</evidence>